<dbReference type="Proteomes" id="UP000248329">
    <property type="component" value="Unassembled WGS sequence"/>
</dbReference>
<proteinExistence type="predicted"/>
<sequence>MTNWIAWDAIEGAMTKTRQMLFEPFDLTKWVKLAIILFFIGGIGGGSSFNSNPSGSNFKDFGDSPSDAELDAFVEETVSKVSAFVDQYMTYIVLTVLVILLVVMLFSYISNVMQFVFVESVVRNHVTIRAYTRNNLGNGLRLFILNWALGITFLTAIILSLLPALSAILDGDISAVFFGSLLTFFLVLVLGVIILSILGSFINLAIPVMLYENVGVLKALSKVVSTAAHSIPQVLVYWIIRGVLGIIIGIAAVIISLIVILIAGLVLLLIGIMVYMILTLLGFGFTDPVTLVVLGLLFIVSLIVLIFLILLATVPLPVFGKYHALLFLQNWYADVVPFWEPVPESVPESVP</sequence>
<evidence type="ECO:0000313" key="1">
    <source>
        <dbReference type="EMBL" id="PXF55441.1"/>
    </source>
</evidence>
<reference evidence="1" key="1">
    <citation type="submission" date="2018-01" db="EMBL/GenBank/DDBJ databases">
        <authorList>
            <person name="Krukenberg V."/>
        </authorList>
    </citation>
    <scope>NUCLEOTIDE SEQUENCE</scope>
    <source>
        <strain evidence="1">E20ANME2</strain>
    </source>
</reference>
<dbReference type="EMBL" id="PQXF01000130">
    <property type="protein sequence ID" value="PXF55441.1"/>
    <property type="molecule type" value="Genomic_DNA"/>
</dbReference>
<evidence type="ECO:0000313" key="2">
    <source>
        <dbReference type="Proteomes" id="UP000248329"/>
    </source>
</evidence>
<protein>
    <submittedName>
        <fullName evidence="1">Uncharacterized protein</fullName>
    </submittedName>
</protein>
<gene>
    <name evidence="1" type="ORF">C4B59_17465</name>
</gene>
<organism evidence="1 2">
    <name type="scientific">Candidatus Methanogaster sp</name>
    <dbReference type="NCBI Taxonomy" id="3386292"/>
    <lineage>
        <taxon>Archaea</taxon>
        <taxon>Methanobacteriati</taxon>
        <taxon>Methanobacteriota</taxon>
        <taxon>Stenosarchaea group</taxon>
        <taxon>Methanomicrobia</taxon>
        <taxon>Methanosarcinales</taxon>
        <taxon>ANME-2 cluster</taxon>
        <taxon>Candidatus Methanogasteraceae</taxon>
        <taxon>Candidatus Methanogaster</taxon>
    </lineage>
</organism>
<name>A0AC61KXS5_9EURY</name>
<accession>A0AC61KXS5</accession>
<comment type="caution">
    <text evidence="1">The sequence shown here is derived from an EMBL/GenBank/DDBJ whole genome shotgun (WGS) entry which is preliminary data.</text>
</comment>